<dbReference type="PANTHER" id="PTHR43449:SF3">
    <property type="entry name" value="POLYMERASE NUCLEOTIDYL TRANSFERASE DOMAIN-CONTAINING PROTEIN"/>
    <property type="match status" value="1"/>
</dbReference>
<evidence type="ECO:0000313" key="3">
    <source>
        <dbReference type="Proteomes" id="UP001529235"/>
    </source>
</evidence>
<dbReference type="SUPFAM" id="SSF81301">
    <property type="entry name" value="Nucleotidyltransferase"/>
    <property type="match status" value="1"/>
</dbReference>
<dbReference type="EC" id="2.7.7.-" evidence="2"/>
<keyword evidence="2" id="KW-0548">Nucleotidyltransferase</keyword>
<dbReference type="InterPro" id="IPR043519">
    <property type="entry name" value="NT_sf"/>
</dbReference>
<organism evidence="2 3">
    <name type="scientific">Ignisphaera cupida</name>
    <dbReference type="NCBI Taxonomy" id="3050454"/>
    <lineage>
        <taxon>Archaea</taxon>
        <taxon>Thermoproteota</taxon>
        <taxon>Thermoprotei</taxon>
        <taxon>Desulfurococcales</taxon>
        <taxon>Desulfurococcaceae</taxon>
        <taxon>Ignisphaera</taxon>
    </lineage>
</organism>
<proteinExistence type="predicted"/>
<dbReference type="GO" id="GO:0016779">
    <property type="term" value="F:nucleotidyltransferase activity"/>
    <property type="evidence" value="ECO:0007669"/>
    <property type="project" value="UniProtKB-KW"/>
</dbReference>
<dbReference type="Pfam" id="PF01909">
    <property type="entry name" value="NTP_transf_2"/>
    <property type="match status" value="1"/>
</dbReference>
<dbReference type="InterPro" id="IPR002934">
    <property type="entry name" value="Polymerase_NTP_transf_dom"/>
</dbReference>
<evidence type="ECO:0000259" key="1">
    <source>
        <dbReference type="Pfam" id="PF01909"/>
    </source>
</evidence>
<dbReference type="AlphaFoldDB" id="A0ABD4Z600"/>
<gene>
    <name evidence="2" type="ORF">QPL79_05090</name>
</gene>
<feature type="domain" description="Polymerase nucleotidyl transferase" evidence="1">
    <location>
        <begin position="27"/>
        <end position="102"/>
    </location>
</feature>
<dbReference type="EMBL" id="JASNVW010000002">
    <property type="protein sequence ID" value="MDK6028731.1"/>
    <property type="molecule type" value="Genomic_DNA"/>
</dbReference>
<dbReference type="Proteomes" id="UP001529235">
    <property type="component" value="Unassembled WGS sequence"/>
</dbReference>
<sequence length="112" mass="12988">MQTHSIGYEILRKVYRKVVERDEMFKRFVERLCVSGLADEVYLVGSRARGDNSSSSDYDIVVVVNEDDVLGVVEKIAMLRKEAVPVDVVVLRKEDLKDPIYREMLMYKKKLC</sequence>
<name>A0ABD4Z600_9CREN</name>
<dbReference type="RefSeq" id="WP_285273705.1">
    <property type="nucleotide sequence ID" value="NZ_JASNVW010000002.1"/>
</dbReference>
<dbReference type="PANTHER" id="PTHR43449">
    <property type="entry name" value="NUCLEOTIDYLTRANSFERASE"/>
    <property type="match status" value="1"/>
</dbReference>
<evidence type="ECO:0000313" key="2">
    <source>
        <dbReference type="EMBL" id="MDK6028731.1"/>
    </source>
</evidence>
<dbReference type="Gene3D" id="3.30.460.10">
    <property type="entry name" value="Beta Polymerase, domain 2"/>
    <property type="match status" value="1"/>
</dbReference>
<comment type="caution">
    <text evidence="2">The sequence shown here is derived from an EMBL/GenBank/DDBJ whole genome shotgun (WGS) entry which is preliminary data.</text>
</comment>
<reference evidence="2 3" key="1">
    <citation type="submission" date="2023-05" db="EMBL/GenBank/DDBJ databases">
        <title>A new hyperthermophilic archaea 'Ignisphaera cupida' sp. nov. and description of the family 'Ignisphaeraceae' fam. nov.</title>
        <authorList>
            <person name="Podosokorskaya O.A."/>
            <person name="Elcheninov A.G."/>
            <person name="Klukina A."/>
            <person name="Merkel A.Y."/>
        </authorList>
    </citation>
    <scope>NUCLEOTIDE SEQUENCE [LARGE SCALE GENOMIC DNA]</scope>
    <source>
        <strain evidence="2 3">4213-co</strain>
    </source>
</reference>
<keyword evidence="3" id="KW-1185">Reference proteome</keyword>
<dbReference type="CDD" id="cd05403">
    <property type="entry name" value="NT_KNTase_like"/>
    <property type="match status" value="1"/>
</dbReference>
<protein>
    <submittedName>
        <fullName evidence="2">Nucleotidyltransferase domain-containing protein</fullName>
        <ecNumber evidence="2">2.7.7.-</ecNumber>
    </submittedName>
</protein>
<keyword evidence="2" id="KW-0808">Transferase</keyword>
<accession>A0ABD4Z600</accession>